<dbReference type="EMBL" id="CP029822">
    <property type="protein sequence ID" value="AZS49786.1"/>
    <property type="molecule type" value="Genomic_DNA"/>
</dbReference>
<dbReference type="GO" id="GO:0032993">
    <property type="term" value="C:protein-DNA complex"/>
    <property type="evidence" value="ECO:0007669"/>
    <property type="project" value="TreeGrafter"/>
</dbReference>
<dbReference type="InterPro" id="IPR036388">
    <property type="entry name" value="WH-like_DNA-bd_sf"/>
</dbReference>
<keyword evidence="11" id="KW-1185">Reference proteome</keyword>
<evidence type="ECO:0000256" key="7">
    <source>
        <dbReference type="PROSITE-ProRule" id="PRU01091"/>
    </source>
</evidence>
<dbReference type="RefSeq" id="WP_127161962.1">
    <property type="nucleotide sequence ID" value="NZ_CP029822.1"/>
</dbReference>
<keyword evidence="3" id="KW-0805">Transcription regulation</keyword>
<dbReference type="PANTHER" id="PTHR48111">
    <property type="entry name" value="REGULATOR OF RPOS"/>
    <property type="match status" value="1"/>
</dbReference>
<dbReference type="SUPFAM" id="SSF52172">
    <property type="entry name" value="CheY-like"/>
    <property type="match status" value="1"/>
</dbReference>
<dbReference type="KEGG" id="emo:DM558_02860"/>
<feature type="modified residue" description="4-aspartylphosphate" evidence="6">
    <location>
        <position position="52"/>
    </location>
</feature>
<dbReference type="PROSITE" id="PS50110">
    <property type="entry name" value="RESPONSE_REGULATORY"/>
    <property type="match status" value="1"/>
</dbReference>
<evidence type="ECO:0000256" key="2">
    <source>
        <dbReference type="ARBA" id="ARBA00023012"/>
    </source>
</evidence>
<accession>A0A3Q9JJQ0</accession>
<keyword evidence="4 7" id="KW-0238">DNA-binding</keyword>
<evidence type="ECO:0000256" key="1">
    <source>
        <dbReference type="ARBA" id="ARBA00022553"/>
    </source>
</evidence>
<dbReference type="Pfam" id="PF00072">
    <property type="entry name" value="Response_reg"/>
    <property type="match status" value="1"/>
</dbReference>
<evidence type="ECO:0000313" key="11">
    <source>
        <dbReference type="Proteomes" id="UP000273143"/>
    </source>
</evidence>
<evidence type="ECO:0000256" key="3">
    <source>
        <dbReference type="ARBA" id="ARBA00023015"/>
    </source>
</evidence>
<dbReference type="PROSITE" id="PS51755">
    <property type="entry name" value="OMPR_PHOB"/>
    <property type="match status" value="1"/>
</dbReference>
<evidence type="ECO:0000313" key="10">
    <source>
        <dbReference type="EMBL" id="AZS49786.1"/>
    </source>
</evidence>
<dbReference type="Proteomes" id="UP000273143">
    <property type="component" value="Chromosome"/>
</dbReference>
<keyword evidence="5" id="KW-0804">Transcription</keyword>
<evidence type="ECO:0000259" key="8">
    <source>
        <dbReference type="PROSITE" id="PS50110"/>
    </source>
</evidence>
<name>A0A3Q9JJQ0_9GAMM</name>
<reference evidence="11" key="1">
    <citation type="submission" date="2018-06" db="EMBL/GenBank/DDBJ databases">
        <title>Complete genome of Pseudomonas insecticola strain QZS01.</title>
        <authorList>
            <person name="Wang J."/>
            <person name="Su Q."/>
        </authorList>
    </citation>
    <scope>NUCLEOTIDE SEQUENCE [LARGE SCALE GENOMIC DNA]</scope>
    <source>
        <strain evidence="11">QZS01</strain>
    </source>
</reference>
<dbReference type="AlphaFoldDB" id="A0A3Q9JJQ0"/>
<dbReference type="SMART" id="SM00862">
    <property type="entry name" value="Trans_reg_C"/>
    <property type="match status" value="1"/>
</dbReference>
<sequence length="231" mass="26115">MKHILVVEDDLKTSEEIKEALQDHGLMVTTALTGRDGLIKALANPYDAIVLDRMLAGGLDGLSVLLSLRNAEVITPVLILSALSQLDERVQGLKAGGDDYLCKPFEFIELTARIDALTRRRYIQKDTEPTSNKLMIGDLEIDLLKREVKRGTRDINLVPREYALLIYLAEHADQVVTKTMLFEAVWQYHYHDQTNVIEVHMGRLRKKIDTSDELSMIQTVRGAGYVLRSIK</sequence>
<dbReference type="Gene3D" id="1.10.10.10">
    <property type="entry name" value="Winged helix-like DNA-binding domain superfamily/Winged helix DNA-binding domain"/>
    <property type="match status" value="1"/>
</dbReference>
<dbReference type="Pfam" id="PF00486">
    <property type="entry name" value="Trans_reg_C"/>
    <property type="match status" value="1"/>
</dbReference>
<evidence type="ECO:0000259" key="9">
    <source>
        <dbReference type="PROSITE" id="PS51755"/>
    </source>
</evidence>
<feature type="domain" description="OmpR/PhoB-type" evidence="9">
    <location>
        <begin position="131"/>
        <end position="229"/>
    </location>
</feature>
<evidence type="ECO:0000256" key="6">
    <source>
        <dbReference type="PROSITE-ProRule" id="PRU00169"/>
    </source>
</evidence>
<proteinExistence type="predicted"/>
<dbReference type="GO" id="GO:0000156">
    <property type="term" value="F:phosphorelay response regulator activity"/>
    <property type="evidence" value="ECO:0007669"/>
    <property type="project" value="TreeGrafter"/>
</dbReference>
<evidence type="ECO:0000256" key="4">
    <source>
        <dbReference type="ARBA" id="ARBA00023125"/>
    </source>
</evidence>
<keyword evidence="1 6" id="KW-0597">Phosphoprotein</keyword>
<dbReference type="CDD" id="cd00383">
    <property type="entry name" value="trans_reg_C"/>
    <property type="match status" value="1"/>
</dbReference>
<evidence type="ECO:0000256" key="5">
    <source>
        <dbReference type="ARBA" id="ARBA00023163"/>
    </source>
</evidence>
<dbReference type="InterPro" id="IPR001789">
    <property type="entry name" value="Sig_transdc_resp-reg_receiver"/>
</dbReference>
<dbReference type="InterPro" id="IPR011006">
    <property type="entry name" value="CheY-like_superfamily"/>
</dbReference>
<dbReference type="PANTHER" id="PTHR48111:SF76">
    <property type="entry name" value="TWO-COMPONENT RESPONSE REGULATOR"/>
    <property type="match status" value="1"/>
</dbReference>
<feature type="DNA-binding region" description="OmpR/PhoB-type" evidence="7">
    <location>
        <begin position="131"/>
        <end position="229"/>
    </location>
</feature>
<dbReference type="GO" id="GO:0006355">
    <property type="term" value="P:regulation of DNA-templated transcription"/>
    <property type="evidence" value="ECO:0007669"/>
    <property type="project" value="InterPro"/>
</dbReference>
<feature type="domain" description="Response regulatory" evidence="8">
    <location>
        <begin position="3"/>
        <end position="118"/>
    </location>
</feature>
<dbReference type="Gene3D" id="6.10.250.690">
    <property type="match status" value="1"/>
</dbReference>
<dbReference type="GO" id="GO:0000976">
    <property type="term" value="F:transcription cis-regulatory region binding"/>
    <property type="evidence" value="ECO:0007669"/>
    <property type="project" value="TreeGrafter"/>
</dbReference>
<dbReference type="InterPro" id="IPR039420">
    <property type="entry name" value="WalR-like"/>
</dbReference>
<dbReference type="InterPro" id="IPR001867">
    <property type="entry name" value="OmpR/PhoB-type_DNA-bd"/>
</dbReference>
<protein>
    <submittedName>
        <fullName evidence="10">DNA-binding response regulator</fullName>
    </submittedName>
</protein>
<organism evidence="10 11">
    <name type="scientific">Entomomonas moraniae</name>
    <dbReference type="NCBI Taxonomy" id="2213226"/>
    <lineage>
        <taxon>Bacteria</taxon>
        <taxon>Pseudomonadati</taxon>
        <taxon>Pseudomonadota</taxon>
        <taxon>Gammaproteobacteria</taxon>
        <taxon>Pseudomonadales</taxon>
        <taxon>Pseudomonadaceae</taxon>
        <taxon>Entomomonas</taxon>
    </lineage>
</organism>
<dbReference type="FunFam" id="1.10.10.10:FF:000005">
    <property type="entry name" value="Two-component system response regulator"/>
    <property type="match status" value="1"/>
</dbReference>
<keyword evidence="2" id="KW-0902">Two-component regulatory system</keyword>
<gene>
    <name evidence="10" type="ORF">DM558_02860</name>
</gene>
<dbReference type="Gene3D" id="3.40.50.2300">
    <property type="match status" value="1"/>
</dbReference>
<dbReference type="SMART" id="SM00448">
    <property type="entry name" value="REC"/>
    <property type="match status" value="1"/>
</dbReference>
<dbReference type="GO" id="GO:0005829">
    <property type="term" value="C:cytosol"/>
    <property type="evidence" value="ECO:0007669"/>
    <property type="project" value="TreeGrafter"/>
</dbReference>